<dbReference type="PANTHER" id="PTHR22911:SF6">
    <property type="entry name" value="SOLUTE CARRIER FAMILY 35 MEMBER G1"/>
    <property type="match status" value="1"/>
</dbReference>
<feature type="transmembrane region" description="Helical" evidence="6">
    <location>
        <begin position="249"/>
        <end position="275"/>
    </location>
</feature>
<dbReference type="OrthoDB" id="9809509at2"/>
<feature type="transmembrane region" description="Helical" evidence="6">
    <location>
        <begin position="117"/>
        <end position="134"/>
    </location>
</feature>
<keyword evidence="4 6" id="KW-1133">Transmembrane helix</keyword>
<dbReference type="InterPro" id="IPR000620">
    <property type="entry name" value="EamA_dom"/>
</dbReference>
<feature type="transmembrane region" description="Helical" evidence="6">
    <location>
        <begin position="87"/>
        <end position="108"/>
    </location>
</feature>
<reference evidence="8 9" key="1">
    <citation type="submission" date="2019-08" db="EMBL/GenBank/DDBJ databases">
        <title>Highly reduced genomes of protist endosymbionts show evolutionary convergence.</title>
        <authorList>
            <person name="George E."/>
            <person name="Husnik F."/>
            <person name="Tashyreva D."/>
            <person name="Prokopchuk G."/>
            <person name="Horak A."/>
            <person name="Kwong W.K."/>
            <person name="Lukes J."/>
            <person name="Keeling P.J."/>
        </authorList>
    </citation>
    <scope>NUCLEOTIDE SEQUENCE [LARGE SCALE GENOMIC DNA]</scope>
    <source>
        <strain evidence="8">1605</strain>
    </source>
</reference>
<dbReference type="GO" id="GO:0016020">
    <property type="term" value="C:membrane"/>
    <property type="evidence" value="ECO:0007669"/>
    <property type="project" value="UniProtKB-SubCell"/>
</dbReference>
<evidence type="ECO:0000256" key="4">
    <source>
        <dbReference type="ARBA" id="ARBA00022989"/>
    </source>
</evidence>
<dbReference type="KEGG" id="cip:FZC35_00350"/>
<keyword evidence="3 6" id="KW-0812">Transmembrane</keyword>
<comment type="subcellular location">
    <subcellularLocation>
        <location evidence="1">Membrane</location>
        <topology evidence="1">Multi-pass membrane protein</topology>
    </subcellularLocation>
</comment>
<keyword evidence="5 6" id="KW-0472">Membrane</keyword>
<feature type="transmembrane region" description="Helical" evidence="6">
    <location>
        <begin position="33"/>
        <end position="51"/>
    </location>
</feature>
<feature type="domain" description="EamA" evidence="7">
    <location>
        <begin position="146"/>
        <end position="275"/>
    </location>
</feature>
<evidence type="ECO:0000256" key="5">
    <source>
        <dbReference type="ARBA" id="ARBA00023136"/>
    </source>
</evidence>
<dbReference type="Pfam" id="PF00892">
    <property type="entry name" value="EamA"/>
    <property type="match status" value="2"/>
</dbReference>
<dbReference type="PANTHER" id="PTHR22911">
    <property type="entry name" value="ACYL-MALONYL CONDENSING ENZYME-RELATED"/>
    <property type="match status" value="1"/>
</dbReference>
<feature type="transmembrane region" description="Helical" evidence="6">
    <location>
        <begin position="171"/>
        <end position="189"/>
    </location>
</feature>
<accession>A0A5C0UDS7</accession>
<proteinExistence type="inferred from homology"/>
<evidence type="ECO:0000256" key="1">
    <source>
        <dbReference type="ARBA" id="ARBA00004141"/>
    </source>
</evidence>
<sequence length="276" mass="31401">MIIYRFLPFLYISSYVVILFFVKQLQLDSSLKALSRFMVSFIVLSPLFIINRDKLKTKNHKIYFIRAVIACCAVLLTYRVYSVLPFTSATSISLSEPLFSALLSFLILREQISSRKWIMLLIGYIGVLVSMWPIDFANKYLVMQGLLILANIVVSFNSVIMKKLSTNEDTVTVLFYSYIYIIPLLWMVNAFMGNNLCCSEVFTYQNMKILIPIGVLGGLNNILMIFSLKKLPVSTFTSAQYFRIFLATAFSIFIGECISIKEIVGSIIIVVSSAFM</sequence>
<evidence type="ECO:0000313" key="9">
    <source>
        <dbReference type="Proteomes" id="UP000325155"/>
    </source>
</evidence>
<organism evidence="8 9">
    <name type="scientific">Candidatus Cytomitobacter indipagum</name>
    <dbReference type="NCBI Taxonomy" id="2601575"/>
    <lineage>
        <taxon>Bacteria</taxon>
        <taxon>Pseudomonadati</taxon>
        <taxon>Pseudomonadota</taxon>
        <taxon>Alphaproteobacteria</taxon>
        <taxon>Holosporales</taxon>
        <taxon>Holosporaceae</taxon>
        <taxon>Candidatus Cytomitobacter</taxon>
    </lineage>
</organism>
<feature type="transmembrane region" description="Helical" evidence="6">
    <location>
        <begin position="140"/>
        <end position="159"/>
    </location>
</feature>
<feature type="transmembrane region" description="Helical" evidence="6">
    <location>
        <begin position="209"/>
        <end position="228"/>
    </location>
</feature>
<comment type="similarity">
    <text evidence="2">Belongs to the drug/metabolite transporter (DMT) superfamily. 10 TMS drug/metabolite exporter (DME) (TC 2.A.7.3) family.</text>
</comment>
<dbReference type="AlphaFoldDB" id="A0A5C0UDS7"/>
<dbReference type="EMBL" id="CP043315">
    <property type="protein sequence ID" value="QEK37840.1"/>
    <property type="molecule type" value="Genomic_DNA"/>
</dbReference>
<name>A0A5C0UDS7_9PROT</name>
<feature type="domain" description="EamA" evidence="7">
    <location>
        <begin position="14"/>
        <end position="131"/>
    </location>
</feature>
<evidence type="ECO:0000256" key="2">
    <source>
        <dbReference type="ARBA" id="ARBA00009853"/>
    </source>
</evidence>
<keyword evidence="9" id="KW-1185">Reference proteome</keyword>
<evidence type="ECO:0000256" key="3">
    <source>
        <dbReference type="ARBA" id="ARBA00022692"/>
    </source>
</evidence>
<feature type="transmembrane region" description="Helical" evidence="6">
    <location>
        <begin position="7"/>
        <end position="27"/>
    </location>
</feature>
<evidence type="ECO:0000256" key="6">
    <source>
        <dbReference type="SAM" id="Phobius"/>
    </source>
</evidence>
<dbReference type="Proteomes" id="UP000325155">
    <property type="component" value="Chromosome"/>
</dbReference>
<evidence type="ECO:0000313" key="8">
    <source>
        <dbReference type="EMBL" id="QEK37840.1"/>
    </source>
</evidence>
<dbReference type="SUPFAM" id="SSF103481">
    <property type="entry name" value="Multidrug resistance efflux transporter EmrE"/>
    <property type="match status" value="2"/>
</dbReference>
<dbReference type="InterPro" id="IPR037185">
    <property type="entry name" value="EmrE-like"/>
</dbReference>
<feature type="transmembrane region" description="Helical" evidence="6">
    <location>
        <begin position="63"/>
        <end position="81"/>
    </location>
</feature>
<protein>
    <submittedName>
        <fullName evidence="8">DMT family transporter</fullName>
    </submittedName>
</protein>
<dbReference type="RefSeq" id="WP_148980687.1">
    <property type="nucleotide sequence ID" value="NZ_CP043315.1"/>
</dbReference>
<gene>
    <name evidence="8" type="ORF">FZC35_00350</name>
</gene>
<evidence type="ECO:0000259" key="7">
    <source>
        <dbReference type="Pfam" id="PF00892"/>
    </source>
</evidence>